<dbReference type="InterPro" id="IPR013563">
    <property type="entry name" value="Oligopep_ABC_C"/>
</dbReference>
<dbReference type="InterPro" id="IPR003593">
    <property type="entry name" value="AAA+_ATPase"/>
</dbReference>
<keyword evidence="11" id="KW-1185">Reference proteome</keyword>
<dbReference type="InterPro" id="IPR003439">
    <property type="entry name" value="ABC_transporter-like_ATP-bd"/>
</dbReference>
<dbReference type="GO" id="GO:0005524">
    <property type="term" value="F:ATP binding"/>
    <property type="evidence" value="ECO:0007669"/>
    <property type="project" value="UniProtKB-KW"/>
</dbReference>
<evidence type="ECO:0000256" key="1">
    <source>
        <dbReference type="ARBA" id="ARBA00004202"/>
    </source>
</evidence>
<accession>A0A7W3T1A2</accession>
<dbReference type="NCBIfam" id="TIGR01727">
    <property type="entry name" value="oligo_HPY"/>
    <property type="match status" value="1"/>
</dbReference>
<dbReference type="Gene3D" id="3.40.50.300">
    <property type="entry name" value="P-loop containing nucleotide triphosphate hydrolases"/>
    <property type="match status" value="1"/>
</dbReference>
<evidence type="ECO:0000259" key="9">
    <source>
        <dbReference type="PROSITE" id="PS50893"/>
    </source>
</evidence>
<dbReference type="InterPro" id="IPR050388">
    <property type="entry name" value="ABC_Ni/Peptide_Import"/>
</dbReference>
<evidence type="ECO:0000256" key="3">
    <source>
        <dbReference type="ARBA" id="ARBA00022448"/>
    </source>
</evidence>
<protein>
    <submittedName>
        <fullName evidence="10">ATP-binding cassette domain-containing protein</fullName>
    </submittedName>
</protein>
<comment type="subcellular location">
    <subcellularLocation>
        <location evidence="1">Cell membrane</location>
        <topology evidence="1">Peripheral membrane protein</topology>
    </subcellularLocation>
</comment>
<dbReference type="GO" id="GO:0016887">
    <property type="term" value="F:ATP hydrolysis activity"/>
    <property type="evidence" value="ECO:0007669"/>
    <property type="project" value="InterPro"/>
</dbReference>
<dbReference type="FunFam" id="3.40.50.300:FF:000016">
    <property type="entry name" value="Oligopeptide ABC transporter ATP-binding component"/>
    <property type="match status" value="1"/>
</dbReference>
<keyword evidence="5" id="KW-0547">Nucleotide-binding</keyword>
<dbReference type="GO" id="GO:0015833">
    <property type="term" value="P:peptide transport"/>
    <property type="evidence" value="ECO:0007669"/>
    <property type="project" value="InterPro"/>
</dbReference>
<keyword evidence="7" id="KW-0472">Membrane</keyword>
<dbReference type="GO" id="GO:0005886">
    <property type="term" value="C:plasma membrane"/>
    <property type="evidence" value="ECO:0007669"/>
    <property type="project" value="UniProtKB-SubCell"/>
</dbReference>
<sequence length="409" mass="44057">MSINPPLSPGDKLSTGAESPGSLAEAAEEVHTAYTLADSKPPLDEEVLKVENLTVGFPTDDGLVQAVRGVSYTLRAREVLGIVGESGSGKSVSSMAVMGLLPRNARINGRILYRDRDMLTMRPNEQRALRGEKIAMIFQDPMTSLNPVHTVGDQLAEAVLAHHLVPRRAALTKAREMLDLVGIPQADKRLKAYPHEFSGGMRQRVMIAMAIINDPDVIIADEPTTALDVTVQAQILEKLLEVKDAVNAAILMITHDLGVIAGMAHRTLVMYAGKPVEIGGTDSVFYQPRMPYTAGLLGSIPSLEGEGEDRLRPITGTPPSLVHLPSGCPFSPRCPLATEVCRETEPDLVTVGEDHRAACHHSDRLAEAEDPTAFFRPDAVRAEDEGDEAEGTPGTDGVSRTDEKSEEGR</sequence>
<evidence type="ECO:0000256" key="4">
    <source>
        <dbReference type="ARBA" id="ARBA00022475"/>
    </source>
</evidence>
<comment type="similarity">
    <text evidence="2">Belongs to the ABC transporter superfamily.</text>
</comment>
<comment type="caution">
    <text evidence="10">The sequence shown here is derived from an EMBL/GenBank/DDBJ whole genome shotgun (WGS) entry which is preliminary data.</text>
</comment>
<dbReference type="SMART" id="SM00382">
    <property type="entry name" value="AAA"/>
    <property type="match status" value="1"/>
</dbReference>
<name>A0A7W3T1A2_9ACTN</name>
<evidence type="ECO:0000313" key="10">
    <source>
        <dbReference type="EMBL" id="MBB0229124.1"/>
    </source>
</evidence>
<keyword evidence="3" id="KW-0813">Transport</keyword>
<keyword evidence="4" id="KW-1003">Cell membrane</keyword>
<dbReference type="RefSeq" id="WP_182661309.1">
    <property type="nucleotide sequence ID" value="NZ_VKHS01000087.1"/>
</dbReference>
<evidence type="ECO:0000256" key="7">
    <source>
        <dbReference type="ARBA" id="ARBA00023136"/>
    </source>
</evidence>
<evidence type="ECO:0000313" key="11">
    <source>
        <dbReference type="Proteomes" id="UP000530234"/>
    </source>
</evidence>
<gene>
    <name evidence="10" type="ORF">FOE67_06245</name>
</gene>
<dbReference type="Pfam" id="PF00005">
    <property type="entry name" value="ABC_tran"/>
    <property type="match status" value="1"/>
</dbReference>
<dbReference type="EMBL" id="VKHS01000087">
    <property type="protein sequence ID" value="MBB0229124.1"/>
    <property type="molecule type" value="Genomic_DNA"/>
</dbReference>
<dbReference type="PANTHER" id="PTHR43297:SF2">
    <property type="entry name" value="DIPEPTIDE TRANSPORT ATP-BINDING PROTEIN DPPD"/>
    <property type="match status" value="1"/>
</dbReference>
<dbReference type="Proteomes" id="UP000530234">
    <property type="component" value="Unassembled WGS sequence"/>
</dbReference>
<dbReference type="InterPro" id="IPR017871">
    <property type="entry name" value="ABC_transporter-like_CS"/>
</dbReference>
<dbReference type="Pfam" id="PF08352">
    <property type="entry name" value="oligo_HPY"/>
    <property type="match status" value="1"/>
</dbReference>
<dbReference type="CDD" id="cd03257">
    <property type="entry name" value="ABC_NikE_OppD_transporters"/>
    <property type="match status" value="1"/>
</dbReference>
<dbReference type="PANTHER" id="PTHR43297">
    <property type="entry name" value="OLIGOPEPTIDE TRANSPORT ATP-BINDING PROTEIN APPD"/>
    <property type="match status" value="1"/>
</dbReference>
<proteinExistence type="inferred from homology"/>
<organism evidence="10 11">
    <name type="scientific">Streptomyces calidiresistens</name>
    <dbReference type="NCBI Taxonomy" id="1485586"/>
    <lineage>
        <taxon>Bacteria</taxon>
        <taxon>Bacillati</taxon>
        <taxon>Actinomycetota</taxon>
        <taxon>Actinomycetes</taxon>
        <taxon>Kitasatosporales</taxon>
        <taxon>Streptomycetaceae</taxon>
        <taxon>Streptomyces</taxon>
    </lineage>
</organism>
<feature type="domain" description="ABC transporter" evidence="9">
    <location>
        <begin position="48"/>
        <end position="297"/>
    </location>
</feature>
<feature type="region of interest" description="Disordered" evidence="8">
    <location>
        <begin position="364"/>
        <end position="409"/>
    </location>
</feature>
<dbReference type="InterPro" id="IPR027417">
    <property type="entry name" value="P-loop_NTPase"/>
</dbReference>
<evidence type="ECO:0000256" key="8">
    <source>
        <dbReference type="SAM" id="MobiDB-lite"/>
    </source>
</evidence>
<dbReference type="PROSITE" id="PS00211">
    <property type="entry name" value="ABC_TRANSPORTER_1"/>
    <property type="match status" value="1"/>
</dbReference>
<evidence type="ECO:0000256" key="6">
    <source>
        <dbReference type="ARBA" id="ARBA00022840"/>
    </source>
</evidence>
<dbReference type="AlphaFoldDB" id="A0A7W3T1A2"/>
<feature type="region of interest" description="Disordered" evidence="8">
    <location>
        <begin position="1"/>
        <end position="21"/>
    </location>
</feature>
<reference evidence="11" key="1">
    <citation type="submission" date="2019-10" db="EMBL/GenBank/DDBJ databases">
        <title>Streptomyces sp. nov., a novel actinobacterium isolated from alkaline environment.</title>
        <authorList>
            <person name="Golinska P."/>
        </authorList>
    </citation>
    <scope>NUCLEOTIDE SEQUENCE [LARGE SCALE GENOMIC DNA]</scope>
    <source>
        <strain evidence="11">DSM 42108</strain>
    </source>
</reference>
<dbReference type="SUPFAM" id="SSF52540">
    <property type="entry name" value="P-loop containing nucleoside triphosphate hydrolases"/>
    <property type="match status" value="1"/>
</dbReference>
<feature type="compositionally biased region" description="Basic and acidic residues" evidence="8">
    <location>
        <begin position="399"/>
        <end position="409"/>
    </location>
</feature>
<evidence type="ECO:0000256" key="5">
    <source>
        <dbReference type="ARBA" id="ARBA00022741"/>
    </source>
</evidence>
<keyword evidence="6 10" id="KW-0067">ATP-binding</keyword>
<dbReference type="PROSITE" id="PS50893">
    <property type="entry name" value="ABC_TRANSPORTER_2"/>
    <property type="match status" value="1"/>
</dbReference>
<evidence type="ECO:0000256" key="2">
    <source>
        <dbReference type="ARBA" id="ARBA00005417"/>
    </source>
</evidence>